<comment type="caution">
    <text evidence="2">The sequence shown here is derived from an EMBL/GenBank/DDBJ whole genome shotgun (WGS) entry which is preliminary data.</text>
</comment>
<accession>A0ABQ4XE29</accession>
<evidence type="ECO:0000313" key="2">
    <source>
        <dbReference type="EMBL" id="GJS63536.1"/>
    </source>
</evidence>
<dbReference type="EMBL" id="BQNB010009438">
    <property type="protein sequence ID" value="GJS63536.1"/>
    <property type="molecule type" value="Genomic_DNA"/>
</dbReference>
<gene>
    <name evidence="2" type="ORF">Tco_0678100</name>
</gene>
<protein>
    <recommendedName>
        <fullName evidence="4">Reverse transcriptase domain-containing protein</fullName>
    </recommendedName>
</protein>
<evidence type="ECO:0008006" key="4">
    <source>
        <dbReference type="Google" id="ProtNLM"/>
    </source>
</evidence>
<feature type="compositionally biased region" description="Acidic residues" evidence="1">
    <location>
        <begin position="100"/>
        <end position="111"/>
    </location>
</feature>
<sequence length="273" mass="30524">MPLSEIISQLPPSIVITTSPPVLPIEDPEDSLIMGNKELSSIPEKESDESSIEDLVPIPSESKDTSGSDSECDLPSCDDFSPINTPEGKSVTLSNPLFDSNEDFTSSDDESLSDKDVPEDKVKIYLNPLFEFDDKYISSDVNPLFDEVLENIESKEFYVSNLDEPTLLVTPLSDANEDECFDPGGKIDEINAFLDLDIENGYHDSEGDIIYLESLLINDTIPNLPPEVFLDHDPRSLKDKLDKDDLKSIVKIFDPKIYEKTFSLTYVNLPFED</sequence>
<dbReference type="Proteomes" id="UP001151760">
    <property type="component" value="Unassembled WGS sequence"/>
</dbReference>
<reference evidence="2" key="1">
    <citation type="journal article" date="2022" name="Int. J. Mol. Sci.">
        <title>Draft Genome of Tanacetum Coccineum: Genomic Comparison of Closely Related Tanacetum-Family Plants.</title>
        <authorList>
            <person name="Yamashiro T."/>
            <person name="Shiraishi A."/>
            <person name="Nakayama K."/>
            <person name="Satake H."/>
        </authorList>
    </citation>
    <scope>NUCLEOTIDE SEQUENCE</scope>
</reference>
<proteinExistence type="predicted"/>
<keyword evidence="3" id="KW-1185">Reference proteome</keyword>
<feature type="region of interest" description="Disordered" evidence="1">
    <location>
        <begin position="18"/>
        <end position="115"/>
    </location>
</feature>
<organism evidence="2 3">
    <name type="scientific">Tanacetum coccineum</name>
    <dbReference type="NCBI Taxonomy" id="301880"/>
    <lineage>
        <taxon>Eukaryota</taxon>
        <taxon>Viridiplantae</taxon>
        <taxon>Streptophyta</taxon>
        <taxon>Embryophyta</taxon>
        <taxon>Tracheophyta</taxon>
        <taxon>Spermatophyta</taxon>
        <taxon>Magnoliopsida</taxon>
        <taxon>eudicotyledons</taxon>
        <taxon>Gunneridae</taxon>
        <taxon>Pentapetalae</taxon>
        <taxon>asterids</taxon>
        <taxon>campanulids</taxon>
        <taxon>Asterales</taxon>
        <taxon>Asteraceae</taxon>
        <taxon>Asteroideae</taxon>
        <taxon>Anthemideae</taxon>
        <taxon>Anthemidinae</taxon>
        <taxon>Tanacetum</taxon>
    </lineage>
</organism>
<evidence type="ECO:0000256" key="1">
    <source>
        <dbReference type="SAM" id="MobiDB-lite"/>
    </source>
</evidence>
<reference evidence="2" key="2">
    <citation type="submission" date="2022-01" db="EMBL/GenBank/DDBJ databases">
        <authorList>
            <person name="Yamashiro T."/>
            <person name="Shiraishi A."/>
            <person name="Satake H."/>
            <person name="Nakayama K."/>
        </authorList>
    </citation>
    <scope>NUCLEOTIDE SEQUENCE</scope>
</reference>
<name>A0ABQ4XE29_9ASTR</name>
<evidence type="ECO:0000313" key="3">
    <source>
        <dbReference type="Proteomes" id="UP001151760"/>
    </source>
</evidence>